<dbReference type="Proteomes" id="UP001148629">
    <property type="component" value="Unassembled WGS sequence"/>
</dbReference>
<organism evidence="1 2">
    <name type="scientific">Fusarium decemcellulare</name>
    <dbReference type="NCBI Taxonomy" id="57161"/>
    <lineage>
        <taxon>Eukaryota</taxon>
        <taxon>Fungi</taxon>
        <taxon>Dikarya</taxon>
        <taxon>Ascomycota</taxon>
        <taxon>Pezizomycotina</taxon>
        <taxon>Sordariomycetes</taxon>
        <taxon>Hypocreomycetidae</taxon>
        <taxon>Hypocreales</taxon>
        <taxon>Nectriaceae</taxon>
        <taxon>Fusarium</taxon>
        <taxon>Fusarium decemcellulare species complex</taxon>
    </lineage>
</organism>
<accession>A0ACC1SYU5</accession>
<sequence>MQCGPTAEEQARMQDPIMISVKTQPTEEQWLKHKPFIKTEYLVRDTSLQDLVVLLRSRGLHTKKAQLEYKLKTWGISKNIDKKAWQSIERKINKRKLEGKNSDVIYCGKRLKQSTINKATSRYRETNIFTQISQQHSPPPSPTNSQLVVCTPPPLTMDFEWPESLPWLRFCDGYLHGALDRLRPAAGTAPQPKPGTIRINPLLSTLASTLSQVQKTDPTTSISKLTSTIGRTMPEWYPGEHLETAQVLLTGPSDELMLDCLRIAIYQMANGMEVETFQDWVAFRDLLLDLGVLNLRIDPELRNHDIIIKAFMDNLFRNEILWLTSRNGTFAGQPLDLITWLLRSGQDPNCLLVKESPSSELGKIVTPLQSAIQVGYPELVELLLNFHAGLDATQVLCGGQPVMQLVHNFNIPRAVQSRMMRLLIPYCDSTNLYQAFVGAIKIQDIDLLPKLVLQDVDLTKTIKVTTQHHILCEETVLSLAIEAGGAIMNIVLDYVSSQHRPADYVTPDVFIAAAVKGDNDIIRRLHEMHPVGGSCNRRNIKPVHAAIKHGHLNTCRLFLQLYGGVLDSLVYVATGEGRESILRFLIREGADVNATMVWNDDAPQTTLERLSSIPGHIWHNRDLECAAILIDAGARPAGGEVLAFAGYHMDGSLKAALAAGGNPNEKDNCGRSVLQHLLATGYSSFRLDTVKTLLEAGATIHGGEVVTAIKLRSQDFDSTFFCIMEEVF</sequence>
<gene>
    <name evidence="1" type="ORF">NM208_g659</name>
</gene>
<name>A0ACC1SYU5_9HYPO</name>
<proteinExistence type="predicted"/>
<dbReference type="EMBL" id="JANRMS010000030">
    <property type="protein sequence ID" value="KAJ3549147.1"/>
    <property type="molecule type" value="Genomic_DNA"/>
</dbReference>
<keyword evidence="2" id="KW-1185">Reference proteome</keyword>
<comment type="caution">
    <text evidence="1">The sequence shown here is derived from an EMBL/GenBank/DDBJ whole genome shotgun (WGS) entry which is preliminary data.</text>
</comment>
<evidence type="ECO:0000313" key="1">
    <source>
        <dbReference type="EMBL" id="KAJ3549147.1"/>
    </source>
</evidence>
<reference evidence="1" key="1">
    <citation type="submission" date="2022-08" db="EMBL/GenBank/DDBJ databases">
        <title>Genome Sequence of Fusarium decemcellulare.</title>
        <authorList>
            <person name="Buettner E."/>
        </authorList>
    </citation>
    <scope>NUCLEOTIDE SEQUENCE</scope>
    <source>
        <strain evidence="1">Babe19</strain>
    </source>
</reference>
<evidence type="ECO:0000313" key="2">
    <source>
        <dbReference type="Proteomes" id="UP001148629"/>
    </source>
</evidence>
<protein>
    <submittedName>
        <fullName evidence="1">Uncharacterized protein</fullName>
    </submittedName>
</protein>